<organism evidence="5 6">
    <name type="scientific">Salibacterium salarium</name>
    <dbReference type="NCBI Taxonomy" id="284579"/>
    <lineage>
        <taxon>Bacteria</taxon>
        <taxon>Bacillati</taxon>
        <taxon>Bacillota</taxon>
        <taxon>Bacilli</taxon>
        <taxon>Bacillales</taxon>
        <taxon>Bacillaceae</taxon>
    </lineage>
</organism>
<keyword evidence="2" id="KW-0479">Metal-binding</keyword>
<dbReference type="SUPFAM" id="SSF56529">
    <property type="entry name" value="FAH"/>
    <property type="match status" value="1"/>
</dbReference>
<feature type="domain" description="Fumarylacetoacetase-like C-terminal" evidence="4">
    <location>
        <begin position="43"/>
        <end position="247"/>
    </location>
</feature>
<dbReference type="EMBL" id="RBVX01000010">
    <property type="protein sequence ID" value="RSL33126.1"/>
    <property type="molecule type" value="Genomic_DNA"/>
</dbReference>
<dbReference type="OrthoDB" id="9805307at2"/>
<dbReference type="InterPro" id="IPR036663">
    <property type="entry name" value="Fumarylacetoacetase_C_sf"/>
</dbReference>
<dbReference type="PANTHER" id="PTHR42796">
    <property type="entry name" value="FUMARYLACETOACETATE HYDROLASE DOMAIN-CONTAINING PROTEIN 2A-RELATED"/>
    <property type="match status" value="1"/>
</dbReference>
<dbReference type="InterPro" id="IPR051121">
    <property type="entry name" value="FAH"/>
</dbReference>
<comment type="similarity">
    <text evidence="1">Belongs to the FAH family.</text>
</comment>
<dbReference type="Pfam" id="PF01557">
    <property type="entry name" value="FAA_hydrolase"/>
    <property type="match status" value="1"/>
</dbReference>
<evidence type="ECO:0000313" key="6">
    <source>
        <dbReference type="Proteomes" id="UP000275076"/>
    </source>
</evidence>
<protein>
    <submittedName>
        <fullName evidence="5">4-hydroxyphenylacetate isomerase</fullName>
    </submittedName>
</protein>
<dbReference type="Proteomes" id="UP000275076">
    <property type="component" value="Unassembled WGS sequence"/>
</dbReference>
<evidence type="ECO:0000256" key="2">
    <source>
        <dbReference type="ARBA" id="ARBA00022723"/>
    </source>
</evidence>
<keyword evidence="6" id="KW-1185">Reference proteome</keyword>
<comment type="caution">
    <text evidence="5">The sequence shown here is derived from an EMBL/GenBank/DDBJ whole genome shotgun (WGS) entry which is preliminary data.</text>
</comment>
<dbReference type="RefSeq" id="WP_125556190.1">
    <property type="nucleotide sequence ID" value="NZ_RBVX01000010.1"/>
</dbReference>
<evidence type="ECO:0000259" key="4">
    <source>
        <dbReference type="Pfam" id="PF01557"/>
    </source>
</evidence>
<dbReference type="PANTHER" id="PTHR42796:SF4">
    <property type="entry name" value="FUMARYLACETOACETATE HYDROLASE DOMAIN-CONTAINING PROTEIN 2A"/>
    <property type="match status" value="1"/>
</dbReference>
<dbReference type="InterPro" id="IPR012686">
    <property type="entry name" value="HPA_isomer/decarb_N"/>
</dbReference>
<dbReference type="GO" id="GO:0046872">
    <property type="term" value="F:metal ion binding"/>
    <property type="evidence" value="ECO:0007669"/>
    <property type="project" value="UniProtKB-KW"/>
</dbReference>
<gene>
    <name evidence="5" type="ORF">D7Z54_12555</name>
</gene>
<dbReference type="InterPro" id="IPR011234">
    <property type="entry name" value="Fumarylacetoacetase-like_C"/>
</dbReference>
<evidence type="ECO:0000256" key="1">
    <source>
        <dbReference type="ARBA" id="ARBA00010211"/>
    </source>
</evidence>
<evidence type="ECO:0000313" key="5">
    <source>
        <dbReference type="EMBL" id="RSL33126.1"/>
    </source>
</evidence>
<evidence type="ECO:0000256" key="3">
    <source>
        <dbReference type="SAM" id="MobiDB-lite"/>
    </source>
</evidence>
<dbReference type="GO" id="GO:0044281">
    <property type="term" value="P:small molecule metabolic process"/>
    <property type="evidence" value="ECO:0007669"/>
    <property type="project" value="UniProtKB-ARBA"/>
</dbReference>
<name>A0A428N469_9BACI</name>
<dbReference type="AlphaFoldDB" id="A0A428N469"/>
<dbReference type="GO" id="GO:0018800">
    <property type="term" value="F:5-oxopent-3-ene-1,2,5-tricarboxylate decarboxylase activity"/>
    <property type="evidence" value="ECO:0007669"/>
    <property type="project" value="InterPro"/>
</dbReference>
<accession>A0A428N469</accession>
<reference evidence="5 6" key="1">
    <citation type="submission" date="2018-10" db="EMBL/GenBank/DDBJ databases">
        <title>Draft genome sequence of Bacillus salarius IM0101, isolated from a hypersaline soil in Inner Mongolia, China.</title>
        <authorList>
            <person name="Yamprayoonswat W."/>
            <person name="Boonvisut S."/>
            <person name="Jumpathong W."/>
            <person name="Sittihan S."/>
            <person name="Ruangsuj P."/>
            <person name="Wanthongcharoen S."/>
            <person name="Thongpramul N."/>
            <person name="Pimmason S."/>
            <person name="Yu B."/>
            <person name="Yasawong M."/>
        </authorList>
    </citation>
    <scope>NUCLEOTIDE SEQUENCE [LARGE SCALE GENOMIC DNA]</scope>
    <source>
        <strain evidence="5 6">IM0101</strain>
    </source>
</reference>
<keyword evidence="5" id="KW-0413">Isomerase</keyword>
<dbReference type="NCBIfam" id="TIGR02305">
    <property type="entry name" value="HpaG-N-term"/>
    <property type="match status" value="1"/>
</dbReference>
<feature type="region of interest" description="Disordered" evidence="3">
    <location>
        <begin position="1"/>
        <end position="30"/>
    </location>
</feature>
<sequence>MATAKGIFNENMQPERLQVNPETNEISEESNRDINWRVPVEGTIYGAALNYQGELEELGSQLHEKPYNAPPKAPILYIKPVNTLNPHKHSIPMPKGEKELQVGASLGVVFSKTATKVEPESVWDYIEGFTIANDVSIPFESFHRPPIKQKTRDKFCPIGPWIVSKEDVAQPENLKIKVYINGEIKQTTSTHNVSRSIEQLVADVTEFMTLYEGDVLLTGTPEHPPLVQTGDKVQIKIENIGTLENTIQ</sequence>
<dbReference type="GO" id="GO:0008704">
    <property type="term" value="F:5-carboxymethyl-2-hydroxymuconate delta-isomerase activity"/>
    <property type="evidence" value="ECO:0007669"/>
    <property type="project" value="InterPro"/>
</dbReference>
<dbReference type="Gene3D" id="3.90.850.10">
    <property type="entry name" value="Fumarylacetoacetase-like, C-terminal domain"/>
    <property type="match status" value="1"/>
</dbReference>
<proteinExistence type="inferred from homology"/>